<feature type="compositionally biased region" description="Acidic residues" evidence="2">
    <location>
        <begin position="664"/>
        <end position="680"/>
    </location>
</feature>
<feature type="region of interest" description="Disordered" evidence="2">
    <location>
        <begin position="147"/>
        <end position="170"/>
    </location>
</feature>
<keyword evidence="4" id="KW-1185">Reference proteome</keyword>
<evidence type="ECO:0000256" key="1">
    <source>
        <dbReference type="SAM" id="Coils"/>
    </source>
</evidence>
<evidence type="ECO:0000313" key="4">
    <source>
        <dbReference type="Proteomes" id="UP001295684"/>
    </source>
</evidence>
<protein>
    <submittedName>
        <fullName evidence="3">Uncharacterized protein</fullName>
    </submittedName>
</protein>
<dbReference type="AlphaFoldDB" id="A0AAD1U4F4"/>
<name>A0AAD1U4F4_EUPCR</name>
<evidence type="ECO:0000256" key="2">
    <source>
        <dbReference type="SAM" id="MobiDB-lite"/>
    </source>
</evidence>
<proteinExistence type="predicted"/>
<comment type="caution">
    <text evidence="3">The sequence shown here is derived from an EMBL/GenBank/DDBJ whole genome shotgun (WGS) entry which is preliminary data.</text>
</comment>
<feature type="compositionally biased region" description="Acidic residues" evidence="2">
    <location>
        <begin position="1"/>
        <end position="14"/>
    </location>
</feature>
<accession>A0AAD1U4F4</accession>
<feature type="region of interest" description="Disordered" evidence="2">
    <location>
        <begin position="1"/>
        <end position="24"/>
    </location>
</feature>
<organism evidence="3 4">
    <name type="scientific">Euplotes crassus</name>
    <dbReference type="NCBI Taxonomy" id="5936"/>
    <lineage>
        <taxon>Eukaryota</taxon>
        <taxon>Sar</taxon>
        <taxon>Alveolata</taxon>
        <taxon>Ciliophora</taxon>
        <taxon>Intramacronucleata</taxon>
        <taxon>Spirotrichea</taxon>
        <taxon>Hypotrichia</taxon>
        <taxon>Euplotida</taxon>
        <taxon>Euplotidae</taxon>
        <taxon>Moneuplotes</taxon>
    </lineage>
</organism>
<dbReference type="Proteomes" id="UP001295684">
    <property type="component" value="Unassembled WGS sequence"/>
</dbReference>
<feature type="coiled-coil region" evidence="1">
    <location>
        <begin position="108"/>
        <end position="135"/>
    </location>
</feature>
<feature type="compositionally biased region" description="Basic and acidic residues" evidence="2">
    <location>
        <begin position="15"/>
        <end position="24"/>
    </location>
</feature>
<dbReference type="EMBL" id="CAMPGE010001246">
    <property type="protein sequence ID" value="CAI2360024.1"/>
    <property type="molecule type" value="Genomic_DNA"/>
</dbReference>
<feature type="compositionally biased region" description="Acidic residues" evidence="2">
    <location>
        <begin position="147"/>
        <end position="163"/>
    </location>
</feature>
<sequence length="680" mass="78658">MSDIDLDDLLEDDPETKYHSPEEIKSVEAMKLDQKMCALFVKNKKMDPEEGKMKIDTLTSMIELAENNKKMDKEAYTEGLKESWQTHKQWQQDCTEDLDLGAAKNSHLTRIKKRIEKIESELQTLGVDINNLDDDDDDGLLRELNSEEDSETVEMDGIDENSDEDNRNTHYKGSKVNAVKRLPTMEEKKTVVEQRSSAVVADFAGRDPDEIMEDRMKEYINAIEYLKKNNLSKDQKAILAILERAERIKKLQKRDDVDVFEIPDPVTPEDLIGVTPQERVKKYQTLVNIINKTANNLKIIGSNNFNIFKKTNNKLAKDNYDKSIFLFKKQNELKADLLKLAKNKWQPMPELTTSVENFPDPKGADLEESEVKIKLNIPEDFQNVGKYYYKFKWMDDEDNLKKIKAKNKGDVVEVGHTIDFGHHKKFAALKCVVKIRLWRCGLFDKTVFVWENNLVPLKKGQMIKKNFKFEDYKFYVTIYSDIQSEEAMNEIKIVEAAYIPPPFKSATGGSPKKFRRSTTTRRQTIKEAAVENEEAKRSVKIPEGIGIDEIKDPDVQRNLWSCYYCKVMSEKFQQKVDEAEKQKKPADNMVTTKLLLFQSQMMSIQSAIENEQVTFEQYMGFLKKGIGHDKTLLQYFEDTGATSKANAVRFRIECFEKEMNGEVEGTEAEEEEEEESDGDY</sequence>
<evidence type="ECO:0000313" key="3">
    <source>
        <dbReference type="EMBL" id="CAI2360024.1"/>
    </source>
</evidence>
<reference evidence="3" key="1">
    <citation type="submission" date="2023-07" db="EMBL/GenBank/DDBJ databases">
        <authorList>
            <consortium name="AG Swart"/>
            <person name="Singh M."/>
            <person name="Singh A."/>
            <person name="Seah K."/>
            <person name="Emmerich C."/>
        </authorList>
    </citation>
    <scope>NUCLEOTIDE SEQUENCE</scope>
    <source>
        <strain evidence="3">DP1</strain>
    </source>
</reference>
<keyword evidence="1" id="KW-0175">Coiled coil</keyword>
<feature type="region of interest" description="Disordered" evidence="2">
    <location>
        <begin position="660"/>
        <end position="680"/>
    </location>
</feature>
<gene>
    <name evidence="3" type="ORF">ECRASSUSDP1_LOCUS1319</name>
</gene>